<dbReference type="PANTHER" id="PTHR12390:SF0">
    <property type="entry name" value="UROPORPHYRINOGEN-III SYNTHASE"/>
    <property type="match status" value="1"/>
</dbReference>
<dbReference type="Pfam" id="PF02602">
    <property type="entry name" value="HEM4"/>
    <property type="match status" value="1"/>
</dbReference>
<evidence type="ECO:0000313" key="2">
    <source>
        <dbReference type="EMBL" id="PKR81891.1"/>
    </source>
</evidence>
<dbReference type="GO" id="GO:0004852">
    <property type="term" value="F:uroporphyrinogen-III synthase activity"/>
    <property type="evidence" value="ECO:0007669"/>
    <property type="project" value="InterPro"/>
</dbReference>
<evidence type="ECO:0000259" key="1">
    <source>
        <dbReference type="Pfam" id="PF02602"/>
    </source>
</evidence>
<dbReference type="EMBL" id="PJNI01000001">
    <property type="protein sequence ID" value="PKR81891.1"/>
    <property type="molecule type" value="Genomic_DNA"/>
</dbReference>
<reference evidence="2 3" key="1">
    <citation type="submission" date="2017-12" db="EMBL/GenBank/DDBJ databases">
        <title>The draft genome sequence of Brumimicrobium saltpan LHR20.</title>
        <authorList>
            <person name="Do Z.-J."/>
            <person name="Luo H.-R."/>
        </authorList>
    </citation>
    <scope>NUCLEOTIDE SEQUENCE [LARGE SCALE GENOMIC DNA]</scope>
    <source>
        <strain evidence="2 3">LHR20</strain>
    </source>
</reference>
<accession>A0A2I0R5M8</accession>
<proteinExistence type="predicted"/>
<protein>
    <submittedName>
        <fullName evidence="2">Uroporphyrinogen-III synthase</fullName>
    </submittedName>
</protein>
<dbReference type="GO" id="GO:0006780">
    <property type="term" value="P:uroporphyrinogen III biosynthetic process"/>
    <property type="evidence" value="ECO:0007669"/>
    <property type="project" value="InterPro"/>
</dbReference>
<sequence length="250" mass="28827">MSIRTILVSQPEPENNKNPYLSLAENYDLQVDFRPFIHVEGVDKAEFRDQKVNYAEHTAVILTSKTAADHYFRMAEECRFEVPTSMKYFCISEAVAFYLQKYVTYRKRKIFFGKQTIIDLMDSIKKHKKETFLLPCSDILRDSIPKALDKEKINYKKVVLYRTVASDLSDLESVQYDVLVFFSPSGIESLLKNFPDFKQNNTLIAAFGPTTAKAIVDNNLRLDIHAPQPKIPSMSMAIEQHIKSQKKAKK</sequence>
<dbReference type="SUPFAM" id="SSF69618">
    <property type="entry name" value="HemD-like"/>
    <property type="match status" value="1"/>
</dbReference>
<dbReference type="AlphaFoldDB" id="A0A2I0R5M8"/>
<dbReference type="InterPro" id="IPR039793">
    <property type="entry name" value="UROS/Hem4"/>
</dbReference>
<name>A0A2I0R5M8_9FLAO</name>
<dbReference type="InterPro" id="IPR003754">
    <property type="entry name" value="4pyrrol_synth_uPrphyn_synth"/>
</dbReference>
<dbReference type="CDD" id="cd06578">
    <property type="entry name" value="HemD"/>
    <property type="match status" value="1"/>
</dbReference>
<dbReference type="InterPro" id="IPR036108">
    <property type="entry name" value="4pyrrol_syn_uPrphyn_synt_sf"/>
</dbReference>
<organism evidence="2 3">
    <name type="scientific">Brumimicrobium salinarum</name>
    <dbReference type="NCBI Taxonomy" id="2058658"/>
    <lineage>
        <taxon>Bacteria</taxon>
        <taxon>Pseudomonadati</taxon>
        <taxon>Bacteroidota</taxon>
        <taxon>Flavobacteriia</taxon>
        <taxon>Flavobacteriales</taxon>
        <taxon>Crocinitomicaceae</taxon>
        <taxon>Brumimicrobium</taxon>
    </lineage>
</organism>
<dbReference type="RefSeq" id="WP_101333037.1">
    <property type="nucleotide sequence ID" value="NZ_PJNI01000001.1"/>
</dbReference>
<evidence type="ECO:0000313" key="3">
    <source>
        <dbReference type="Proteomes" id="UP000236654"/>
    </source>
</evidence>
<dbReference type="GO" id="GO:0005829">
    <property type="term" value="C:cytosol"/>
    <property type="evidence" value="ECO:0007669"/>
    <property type="project" value="TreeGrafter"/>
</dbReference>
<dbReference type="OrthoDB" id="1149788at2"/>
<keyword evidence="3" id="KW-1185">Reference proteome</keyword>
<comment type="caution">
    <text evidence="2">The sequence shown here is derived from an EMBL/GenBank/DDBJ whole genome shotgun (WGS) entry which is preliminary data.</text>
</comment>
<feature type="domain" description="Tetrapyrrole biosynthesis uroporphyrinogen III synthase" evidence="1">
    <location>
        <begin position="23"/>
        <end position="234"/>
    </location>
</feature>
<dbReference type="PANTHER" id="PTHR12390">
    <property type="entry name" value="UROPORPHYRINOGEN III SYNTHASE"/>
    <property type="match status" value="1"/>
</dbReference>
<gene>
    <name evidence="2" type="ORF">CW751_00715</name>
</gene>
<dbReference type="Proteomes" id="UP000236654">
    <property type="component" value="Unassembled WGS sequence"/>
</dbReference>
<dbReference type="Gene3D" id="3.40.50.10090">
    <property type="match status" value="2"/>
</dbReference>